<proteinExistence type="predicted"/>
<dbReference type="InterPro" id="IPR016181">
    <property type="entry name" value="Acyl_CoA_acyltransferase"/>
</dbReference>
<dbReference type="GO" id="GO:0016747">
    <property type="term" value="F:acyltransferase activity, transferring groups other than amino-acyl groups"/>
    <property type="evidence" value="ECO:0007669"/>
    <property type="project" value="InterPro"/>
</dbReference>
<evidence type="ECO:0000313" key="2">
    <source>
        <dbReference type="EMBL" id="VYT59892.1"/>
    </source>
</evidence>
<sequence length="166" mass="18843">MEGGGHMLRFEEVAPDARLQYLDLLLVGDEDPAMLQRYLGAGTLFAATDQQVPVGVAMVVAVNATTVELKNLAVTPARRRQGIASGLLRHVSLVYAEKYQDMLVGTGDADFDNLRFYMRRGFRFDSIRKHFFDEYSQPVYADGLRLQDMIVLRRKLLLTREDKTKE</sequence>
<dbReference type="Pfam" id="PF13508">
    <property type="entry name" value="Acetyltransf_7"/>
    <property type="match status" value="1"/>
</dbReference>
<dbReference type="AlphaFoldDB" id="A0A6N2Y128"/>
<reference evidence="2" key="1">
    <citation type="submission" date="2019-11" db="EMBL/GenBank/DDBJ databases">
        <authorList>
            <person name="Feng L."/>
        </authorList>
    </citation>
    <scope>NUCLEOTIDE SEQUENCE</scope>
    <source>
        <strain evidence="2">LrhamnosusLFYP97</strain>
    </source>
</reference>
<dbReference type="EC" id="2.3.1.-" evidence="2"/>
<accession>A0A6N2Y128</accession>
<keyword evidence="2" id="KW-0012">Acyltransferase</keyword>
<feature type="domain" description="N-acetyltransferase" evidence="1">
    <location>
        <begin position="8"/>
        <end position="140"/>
    </location>
</feature>
<organism evidence="2">
    <name type="scientific">Lacticaseibacillus rhamnosus</name>
    <name type="common">Lactobacillus rhamnosus</name>
    <dbReference type="NCBI Taxonomy" id="47715"/>
    <lineage>
        <taxon>Bacteria</taxon>
        <taxon>Bacillati</taxon>
        <taxon>Bacillota</taxon>
        <taxon>Bacilli</taxon>
        <taxon>Lactobacillales</taxon>
        <taxon>Lactobacillaceae</taxon>
        <taxon>Lacticaseibacillus</taxon>
    </lineage>
</organism>
<name>A0A6N2Y128_LACRH</name>
<dbReference type="InterPro" id="IPR000182">
    <property type="entry name" value="GNAT_dom"/>
</dbReference>
<gene>
    <name evidence="2" type="primary">yvbK</name>
    <name evidence="2" type="ORF">LRLFYP97_00968</name>
</gene>
<keyword evidence="2" id="KW-0808">Transferase</keyword>
<dbReference type="PROSITE" id="PS51186">
    <property type="entry name" value="GNAT"/>
    <property type="match status" value="1"/>
</dbReference>
<protein>
    <submittedName>
        <fullName evidence="2">Putative N-acetyltransferase YvbK</fullName>
        <ecNumber evidence="2">2.3.1.-</ecNumber>
    </submittedName>
</protein>
<evidence type="ECO:0000259" key="1">
    <source>
        <dbReference type="PROSITE" id="PS51186"/>
    </source>
</evidence>
<dbReference type="EMBL" id="CACRTK010000021">
    <property type="protein sequence ID" value="VYT59892.1"/>
    <property type="molecule type" value="Genomic_DNA"/>
</dbReference>
<dbReference type="Gene3D" id="3.40.630.30">
    <property type="match status" value="1"/>
</dbReference>
<dbReference type="SUPFAM" id="SSF55729">
    <property type="entry name" value="Acyl-CoA N-acyltransferases (Nat)"/>
    <property type="match status" value="1"/>
</dbReference>
<dbReference type="CDD" id="cd04301">
    <property type="entry name" value="NAT_SF"/>
    <property type="match status" value="1"/>
</dbReference>